<dbReference type="InterPro" id="IPR029055">
    <property type="entry name" value="Ntn_hydrolases_N"/>
</dbReference>
<feature type="signal peptide" evidence="6">
    <location>
        <begin position="1"/>
        <end position="25"/>
    </location>
</feature>
<dbReference type="InterPro" id="IPR045939">
    <property type="entry name" value="YhcR_N"/>
</dbReference>
<dbReference type="InterPro" id="IPR002692">
    <property type="entry name" value="S45"/>
</dbReference>
<feature type="active site" description="Nucleophile" evidence="4">
    <location>
        <position position="266"/>
    </location>
</feature>
<keyword evidence="9" id="KW-1185">Reference proteome</keyword>
<feature type="chain" id="PRO_5012470739" evidence="6">
    <location>
        <begin position="26"/>
        <end position="904"/>
    </location>
</feature>
<evidence type="ECO:0000256" key="3">
    <source>
        <dbReference type="ARBA" id="ARBA00023145"/>
    </source>
</evidence>
<dbReference type="InterPro" id="IPR043146">
    <property type="entry name" value="Penicillin_amidase_N_B-knob"/>
</dbReference>
<evidence type="ECO:0000256" key="6">
    <source>
        <dbReference type="SAM" id="SignalP"/>
    </source>
</evidence>
<proteinExistence type="inferred from homology"/>
<dbReference type="PIRSF" id="PIRSF001227">
    <property type="entry name" value="Pen_acylase"/>
    <property type="match status" value="1"/>
</dbReference>
<dbReference type="GO" id="GO:0017000">
    <property type="term" value="P:antibiotic biosynthetic process"/>
    <property type="evidence" value="ECO:0007669"/>
    <property type="project" value="InterPro"/>
</dbReference>
<keyword evidence="3" id="KW-0865">Zymogen</keyword>
<dbReference type="Gene3D" id="1.10.439.10">
    <property type="entry name" value="Penicillin Amidohydrolase, domain 1"/>
    <property type="match status" value="1"/>
</dbReference>
<evidence type="ECO:0000313" key="9">
    <source>
        <dbReference type="Proteomes" id="UP000219636"/>
    </source>
</evidence>
<evidence type="ECO:0000256" key="4">
    <source>
        <dbReference type="PIRSR" id="PIRSR001227-1"/>
    </source>
</evidence>
<dbReference type="Gene3D" id="1.10.1400.10">
    <property type="match status" value="1"/>
</dbReference>
<dbReference type="EMBL" id="OBMQ01000005">
    <property type="protein sequence ID" value="SOC09484.1"/>
    <property type="molecule type" value="Genomic_DNA"/>
</dbReference>
<dbReference type="PANTHER" id="PTHR34218">
    <property type="entry name" value="PEPTIDASE S45 PENICILLIN AMIDASE"/>
    <property type="match status" value="1"/>
</dbReference>
<dbReference type="RefSeq" id="WP_097073507.1">
    <property type="nucleotide sequence ID" value="NZ_OBMQ01000005.1"/>
</dbReference>
<dbReference type="InterPro" id="IPR023343">
    <property type="entry name" value="Penicillin_amidase_dom1"/>
</dbReference>
<dbReference type="OrthoDB" id="9759796at2"/>
<dbReference type="SUPFAM" id="SSF56235">
    <property type="entry name" value="N-terminal nucleophile aminohydrolases (Ntn hydrolases)"/>
    <property type="match status" value="1"/>
</dbReference>
<feature type="binding site" evidence="5">
    <location>
        <position position="338"/>
    </location>
    <ligand>
        <name>Ca(2+)</name>
        <dbReference type="ChEBI" id="CHEBI:29108"/>
    </ligand>
</feature>
<dbReference type="PANTHER" id="PTHR34218:SF4">
    <property type="entry name" value="ACYL-HOMOSERINE LACTONE ACYLASE QUIP"/>
    <property type="match status" value="1"/>
</dbReference>
<keyword evidence="5" id="KW-0106">Calcium</keyword>
<evidence type="ECO:0000313" key="8">
    <source>
        <dbReference type="EMBL" id="SOC09484.1"/>
    </source>
</evidence>
<dbReference type="Gene3D" id="1.10.287.150">
    <property type="match status" value="1"/>
</dbReference>
<dbReference type="InterPro" id="IPR014395">
    <property type="entry name" value="Pen/GL7ACA/AHL_acylase"/>
</dbReference>
<feature type="binding site" evidence="5">
    <location>
        <position position="340"/>
    </location>
    <ligand>
        <name>Ca(2+)</name>
        <dbReference type="ChEBI" id="CHEBI:29108"/>
    </ligand>
</feature>
<comment type="similarity">
    <text evidence="1">Belongs to the peptidase S45 family.</text>
</comment>
<reference evidence="9" key="1">
    <citation type="submission" date="2017-08" db="EMBL/GenBank/DDBJ databases">
        <authorList>
            <person name="Varghese N."/>
            <person name="Submissions S."/>
        </authorList>
    </citation>
    <scope>NUCLEOTIDE SEQUENCE [LARGE SCALE GENOMIC DNA]</scope>
    <source>
        <strain evidence="9">JC22</strain>
    </source>
</reference>
<feature type="binding site" evidence="5">
    <location>
        <position position="178"/>
    </location>
    <ligand>
        <name>Ca(2+)</name>
        <dbReference type="ChEBI" id="CHEBI:29108"/>
    </ligand>
</feature>
<dbReference type="Pfam" id="PF01804">
    <property type="entry name" value="Penicil_amidase"/>
    <property type="match status" value="1"/>
</dbReference>
<evidence type="ECO:0000256" key="1">
    <source>
        <dbReference type="ARBA" id="ARBA00006586"/>
    </source>
</evidence>
<keyword evidence="2" id="KW-0378">Hydrolase</keyword>
<evidence type="ECO:0000259" key="7">
    <source>
        <dbReference type="Pfam" id="PF19886"/>
    </source>
</evidence>
<protein>
    <submittedName>
        <fullName evidence="8">Penicillin amidase</fullName>
    </submittedName>
</protein>
<accession>A0A285SNU1</accession>
<dbReference type="InterPro" id="IPR043147">
    <property type="entry name" value="Penicillin_amidase_A-knob"/>
</dbReference>
<keyword evidence="5" id="KW-0479">Metal-binding</keyword>
<keyword evidence="6" id="KW-0732">Signal</keyword>
<name>A0A285SNU1_9BACL</name>
<dbReference type="Pfam" id="PF19886">
    <property type="entry name" value="DUF6359"/>
    <property type="match status" value="1"/>
</dbReference>
<dbReference type="Gene3D" id="3.60.20.10">
    <property type="entry name" value="Glutamine Phosphoribosylpyrophosphate, subunit 1, domain 1"/>
    <property type="match status" value="1"/>
</dbReference>
<gene>
    <name evidence="8" type="ORF">SAMN05880501_105257</name>
</gene>
<dbReference type="Proteomes" id="UP000219636">
    <property type="component" value="Unassembled WGS sequence"/>
</dbReference>
<sequence>MKKNAVFVLLLSLMLVFTTFPPSYAAENENSVVTIHRDEYGVPHIYANSTEELYKAYGYVMAQDRLFQLEMFKRANEGTLSAVFGEQYLKRDETMRRDGYNDEEVQKMIDKMDPFARNILKTFASGIDSYVVEAMNNPGDKLSKDFKDYGLEPERWSAVDVLRLYMASMTAFMDQETEMTNAQMLANLTTQFGEEKAQQIFNDYIWDNDPDSPTSINSEATLGTFTPFGSNTTSDAVVKAAEELNEDRIAFQQQTEELGLPTKVGSNAVIIGPTKSKSGNPIMFGGPQVGLTAPGFIYEVGLHGPNIDIQGSSFIGYPFIMFGATQDFSMGATAGYGDVVDIFEEKLNPNNPSQYMFKGEWRNFEKQTEIIEVKQKDGTTKKVSKEFEYSVHGPVISKDPKSGVAYTKAWTFRGTEADSWAAYLSMNYAKNVDDFAEAARDYTMTLDWFYADKEGNIAFFHTSKSPIRDERVDWRLPTLGTGEYEWKGFRDPKDNPYEINPESGFITGWNNKPSQHWSNNSQNSRWGINNRVHKFIDGINARDLLTFDDVNEINYAASFANLDEKWFKPYLLELLSKQEGSVYKETHSLLEKWNGLNEDVDKDGYYDATAADRILNAWIAQLSKNVIEDDYAQVNKDLLIHILQGEKSNLKPQYEWLKENKSIEKLALVSFDQAMVSLKEKYGDTIEKWTPQPIQKQTFAGESWIGWKYGAGDDTEFIVMNRGSENHFVELTPDGPIGMNVTPPGQIGFISQNGEYSRHYSDQIDLYINFEYKQMLFNKEDVLKNAVNTLTLDFSKISIGEAINKETGNVTVSGYIVGNAKNAKNIALKSNFYNNGNLLIADQPNETDVSKMMLVTLTGENQKSYGLKENPNNLGKLIVIKGERHKEQYGIAQLMKTEVISIEE</sequence>
<dbReference type="Gene3D" id="2.30.120.10">
    <property type="match status" value="1"/>
</dbReference>
<comment type="cofactor">
    <cofactor evidence="5">
        <name>Ca(2+)</name>
        <dbReference type="ChEBI" id="CHEBI:29108"/>
    </cofactor>
    <text evidence="5">Binds 1 Ca(2+) ion per dimer.</text>
</comment>
<organism evidence="8 9">
    <name type="scientific">Ureibacillus xyleni</name>
    <dbReference type="NCBI Taxonomy" id="614648"/>
    <lineage>
        <taxon>Bacteria</taxon>
        <taxon>Bacillati</taxon>
        <taxon>Bacillota</taxon>
        <taxon>Bacilli</taxon>
        <taxon>Bacillales</taxon>
        <taxon>Caryophanaceae</taxon>
        <taxon>Ureibacillus</taxon>
    </lineage>
</organism>
<evidence type="ECO:0000256" key="2">
    <source>
        <dbReference type="ARBA" id="ARBA00022801"/>
    </source>
</evidence>
<dbReference type="GO" id="GO:0046872">
    <property type="term" value="F:metal ion binding"/>
    <property type="evidence" value="ECO:0007669"/>
    <property type="project" value="UniProtKB-KW"/>
</dbReference>
<evidence type="ECO:0000256" key="5">
    <source>
        <dbReference type="PIRSR" id="PIRSR001227-2"/>
    </source>
</evidence>
<feature type="binding site" evidence="5">
    <location>
        <position position="341"/>
    </location>
    <ligand>
        <name>Ca(2+)</name>
        <dbReference type="ChEBI" id="CHEBI:29108"/>
    </ligand>
</feature>
<feature type="domain" description="Endonuclease YhcR N-terminal" evidence="7">
    <location>
        <begin position="798"/>
        <end position="886"/>
    </location>
</feature>
<dbReference type="GO" id="GO:0016811">
    <property type="term" value="F:hydrolase activity, acting on carbon-nitrogen (but not peptide) bonds, in linear amides"/>
    <property type="evidence" value="ECO:0007669"/>
    <property type="project" value="InterPro"/>
</dbReference>
<dbReference type="AlphaFoldDB" id="A0A285SNU1"/>